<keyword evidence="1" id="KW-1133">Transmembrane helix</keyword>
<name>A0A0V0GW40_SOLCH</name>
<protein>
    <submittedName>
        <fullName evidence="2">Putative ovule protein</fullName>
    </submittedName>
</protein>
<keyword evidence="1" id="KW-0812">Transmembrane</keyword>
<evidence type="ECO:0000313" key="2">
    <source>
        <dbReference type="EMBL" id="JAP12318.1"/>
    </source>
</evidence>
<feature type="transmembrane region" description="Helical" evidence="1">
    <location>
        <begin position="6"/>
        <end position="29"/>
    </location>
</feature>
<reference evidence="2" key="1">
    <citation type="submission" date="2015-12" db="EMBL/GenBank/DDBJ databases">
        <title>Gene expression during late stages of embryo sac development: a critical building block for successful pollen-pistil interactions.</title>
        <authorList>
            <person name="Liu Y."/>
            <person name="Joly V."/>
            <person name="Sabar M."/>
            <person name="Matton D.P."/>
        </authorList>
    </citation>
    <scope>NUCLEOTIDE SEQUENCE</scope>
</reference>
<sequence length="91" mass="10457">MVHFELFPYALLYFLLCIFNCCIRAVGLSKIASLPLRGSVRSAYIISSPYPTFGISLGMLLLISLHRMYIYSFGVVYLMKEEKTTTIFFRV</sequence>
<proteinExistence type="predicted"/>
<dbReference type="AlphaFoldDB" id="A0A0V0GW40"/>
<organism evidence="2">
    <name type="scientific">Solanum chacoense</name>
    <name type="common">Chaco potato</name>
    <dbReference type="NCBI Taxonomy" id="4108"/>
    <lineage>
        <taxon>Eukaryota</taxon>
        <taxon>Viridiplantae</taxon>
        <taxon>Streptophyta</taxon>
        <taxon>Embryophyta</taxon>
        <taxon>Tracheophyta</taxon>
        <taxon>Spermatophyta</taxon>
        <taxon>Magnoliopsida</taxon>
        <taxon>eudicotyledons</taxon>
        <taxon>Gunneridae</taxon>
        <taxon>Pentapetalae</taxon>
        <taxon>asterids</taxon>
        <taxon>lamiids</taxon>
        <taxon>Solanales</taxon>
        <taxon>Solanaceae</taxon>
        <taxon>Solanoideae</taxon>
        <taxon>Solaneae</taxon>
        <taxon>Solanum</taxon>
    </lineage>
</organism>
<dbReference type="EMBL" id="GEDG01029799">
    <property type="protein sequence ID" value="JAP12318.1"/>
    <property type="molecule type" value="Transcribed_RNA"/>
</dbReference>
<feature type="transmembrane region" description="Helical" evidence="1">
    <location>
        <begin position="50"/>
        <end position="70"/>
    </location>
</feature>
<evidence type="ECO:0000256" key="1">
    <source>
        <dbReference type="SAM" id="Phobius"/>
    </source>
</evidence>
<keyword evidence="1" id="KW-0472">Membrane</keyword>
<accession>A0A0V0GW40</accession>